<keyword evidence="4" id="KW-0378">Hydrolase</keyword>
<keyword evidence="5" id="KW-1185">Reference proteome</keyword>
<dbReference type="GO" id="GO:0016787">
    <property type="term" value="F:hydrolase activity"/>
    <property type="evidence" value="ECO:0007669"/>
    <property type="project" value="UniProtKB-KW"/>
</dbReference>
<dbReference type="Proteomes" id="UP001596540">
    <property type="component" value="Unassembled WGS sequence"/>
</dbReference>
<feature type="transmembrane region" description="Helical" evidence="2">
    <location>
        <begin position="241"/>
        <end position="260"/>
    </location>
</feature>
<evidence type="ECO:0000256" key="2">
    <source>
        <dbReference type="SAM" id="Phobius"/>
    </source>
</evidence>
<evidence type="ECO:0000256" key="1">
    <source>
        <dbReference type="SAM" id="MobiDB-lite"/>
    </source>
</evidence>
<feature type="compositionally biased region" description="Low complexity" evidence="1">
    <location>
        <begin position="334"/>
        <end position="349"/>
    </location>
</feature>
<feature type="domain" description="CAAX prenyl protease 2/Lysostaphin resistance protein A-like" evidence="3">
    <location>
        <begin position="168"/>
        <end position="275"/>
    </location>
</feature>
<feature type="transmembrane region" description="Helical" evidence="2">
    <location>
        <begin position="35"/>
        <end position="64"/>
    </location>
</feature>
<comment type="caution">
    <text evidence="4">The sequence shown here is derived from an EMBL/GenBank/DDBJ whole genome shotgun (WGS) entry which is preliminary data.</text>
</comment>
<gene>
    <name evidence="4" type="ORF">ACFQRF_07880</name>
</gene>
<dbReference type="InterPro" id="IPR003675">
    <property type="entry name" value="Rce1/LyrA-like_dom"/>
</dbReference>
<dbReference type="EMBL" id="JBHTBH010000003">
    <property type="protein sequence ID" value="MFC7327661.1"/>
    <property type="molecule type" value="Genomic_DNA"/>
</dbReference>
<keyword evidence="2" id="KW-0472">Membrane</keyword>
<dbReference type="EC" id="3.4.-.-" evidence="4"/>
<feature type="transmembrane region" description="Helical" evidence="2">
    <location>
        <begin position="267"/>
        <end position="285"/>
    </location>
</feature>
<evidence type="ECO:0000313" key="4">
    <source>
        <dbReference type="EMBL" id="MFC7327661.1"/>
    </source>
</evidence>
<reference evidence="5" key="1">
    <citation type="journal article" date="2019" name="Int. J. Syst. Evol. Microbiol.">
        <title>The Global Catalogue of Microorganisms (GCM) 10K type strain sequencing project: providing services to taxonomists for standard genome sequencing and annotation.</title>
        <authorList>
            <consortium name="The Broad Institute Genomics Platform"/>
            <consortium name="The Broad Institute Genome Sequencing Center for Infectious Disease"/>
            <person name="Wu L."/>
            <person name="Ma J."/>
        </authorList>
    </citation>
    <scope>NUCLEOTIDE SEQUENCE [LARGE SCALE GENOMIC DNA]</scope>
    <source>
        <strain evidence="5">CGMCC 4.7382</strain>
    </source>
</reference>
<feature type="transmembrane region" description="Helical" evidence="2">
    <location>
        <begin position="124"/>
        <end position="146"/>
    </location>
</feature>
<feature type="region of interest" description="Disordered" evidence="1">
    <location>
        <begin position="334"/>
        <end position="385"/>
    </location>
</feature>
<accession>A0ABW2KC76</accession>
<keyword evidence="2" id="KW-0812">Transmembrane</keyword>
<sequence length="385" mass="39847">MWTWPPPRPARPSRVAAPPPGSEFHRLARTARFRWWVPPLALATAAALSQLIQVPIGLFAGLMALASGGPLDSGVLFGSAVPDLAVRLAVVALLLPSVLVAARFVQWRRIGTLSSVEGRLRVRWLLVCTGVAAGCVALTMVVMFAIPGTGPREASESFVGAGEFALGMAVVLLLVPFQSAGEEYAFRGFLLQLVGGYGARPGELAASGRADGPLRRFLRGPAPAIVVSAVAFTLLHTYGGWATAEVLLFGLATGWLAWYTGGLEAGLALHVLHNIAGFGLSAYAGALDPQGTGSGSWQSLAGTVLEVGLFVLLVVHLARRRGLRRVVPGGHAALPAAPAGGPGPHASAGRSRLPGGGDASVAPSVDASAATPVPDRRPRPRPRRS</sequence>
<evidence type="ECO:0000313" key="5">
    <source>
        <dbReference type="Proteomes" id="UP001596540"/>
    </source>
</evidence>
<feature type="transmembrane region" description="Helical" evidence="2">
    <location>
        <begin position="297"/>
        <end position="318"/>
    </location>
</feature>
<name>A0ABW2KC76_9ACTN</name>
<organism evidence="4 5">
    <name type="scientific">Marinactinospora rubrisoli</name>
    <dbReference type="NCBI Taxonomy" id="2715399"/>
    <lineage>
        <taxon>Bacteria</taxon>
        <taxon>Bacillati</taxon>
        <taxon>Actinomycetota</taxon>
        <taxon>Actinomycetes</taxon>
        <taxon>Streptosporangiales</taxon>
        <taxon>Nocardiopsidaceae</taxon>
        <taxon>Marinactinospora</taxon>
    </lineage>
</organism>
<feature type="compositionally biased region" description="Low complexity" evidence="1">
    <location>
        <begin position="359"/>
        <end position="373"/>
    </location>
</feature>
<protein>
    <submittedName>
        <fullName evidence="4">CPBP family intramembrane glutamic endopeptidase</fullName>
        <ecNumber evidence="4">3.4.-.-</ecNumber>
    </submittedName>
</protein>
<proteinExistence type="predicted"/>
<dbReference type="RefSeq" id="WP_379870076.1">
    <property type="nucleotide sequence ID" value="NZ_JBHTBH010000003.1"/>
</dbReference>
<evidence type="ECO:0000259" key="3">
    <source>
        <dbReference type="Pfam" id="PF02517"/>
    </source>
</evidence>
<feature type="transmembrane region" description="Helical" evidence="2">
    <location>
        <begin position="84"/>
        <end position="104"/>
    </location>
</feature>
<keyword evidence="2" id="KW-1133">Transmembrane helix</keyword>
<dbReference type="Pfam" id="PF02517">
    <property type="entry name" value="Rce1-like"/>
    <property type="match status" value="1"/>
</dbReference>